<dbReference type="GeneTree" id="ENSGT00390000010674"/>
<dbReference type="STRING" id="7994.ENSAMXP00000051842"/>
<dbReference type="Bgee" id="ENSAMXG00000034577">
    <property type="expression patterns" value="Expressed in bone element and 6 other cell types or tissues"/>
</dbReference>
<feature type="domain" description="SHSP" evidence="1">
    <location>
        <begin position="68"/>
        <end position="138"/>
    </location>
</feature>
<evidence type="ECO:0000259" key="1">
    <source>
        <dbReference type="Pfam" id="PF00011"/>
    </source>
</evidence>
<dbReference type="GO" id="GO:0005737">
    <property type="term" value="C:cytoplasm"/>
    <property type="evidence" value="ECO:0007669"/>
    <property type="project" value="TreeGrafter"/>
</dbReference>
<sequence>ASHRPLTYFPSWQSYSTIESSSLLEITVSPFELKSKQLILSEFSRNTFATLNYVHICFLKEEMCTLGDTYMFTVDVSAFSPEQVIVTSSQNIIQVSAEKLASDGTVIDTFFHKWQFPPDADPMSVSSSLGQGGALTVTSILYDILHNLCYRTE</sequence>
<accession>A0A3B1KAV0</accession>
<dbReference type="Proteomes" id="UP000018467">
    <property type="component" value="Unassembled WGS sequence"/>
</dbReference>
<dbReference type="PANTHER" id="PTHR46907">
    <property type="entry name" value="HEAT SHOCK PROTEIN BETA-7-RELATED"/>
    <property type="match status" value="1"/>
</dbReference>
<evidence type="ECO:0000313" key="2">
    <source>
        <dbReference type="Ensembl" id="ENSAMXP00000051842.1"/>
    </source>
</evidence>
<proteinExistence type="predicted"/>
<dbReference type="Ensembl" id="ENSAMXT00000051739.1">
    <property type="protein sequence ID" value="ENSAMXP00000051842.1"/>
    <property type="gene ID" value="ENSAMXG00000034577.1"/>
</dbReference>
<dbReference type="InParanoid" id="A0A3B1KAV0"/>
<dbReference type="AlphaFoldDB" id="A0A3B1KAV0"/>
<dbReference type="PANTHER" id="PTHR46907:SF2">
    <property type="entry name" value="HEAT SHOCK PROTEIN BETA-7"/>
    <property type="match status" value="1"/>
</dbReference>
<dbReference type="GO" id="GO:0005634">
    <property type="term" value="C:nucleus"/>
    <property type="evidence" value="ECO:0007669"/>
    <property type="project" value="TreeGrafter"/>
</dbReference>
<evidence type="ECO:0000313" key="3">
    <source>
        <dbReference type="Proteomes" id="UP000018467"/>
    </source>
</evidence>
<name>A0A3B1KAV0_ASTMX</name>
<reference evidence="3" key="1">
    <citation type="submission" date="2013-03" db="EMBL/GenBank/DDBJ databases">
        <authorList>
            <person name="Jeffery W."/>
            <person name="Warren W."/>
            <person name="Wilson R.K."/>
        </authorList>
    </citation>
    <scope>NUCLEOTIDE SEQUENCE</scope>
    <source>
        <strain evidence="3">female</strain>
    </source>
</reference>
<protein>
    <recommendedName>
        <fullName evidence="1">SHSP domain-containing protein</fullName>
    </recommendedName>
</protein>
<dbReference type="InterPro" id="IPR008978">
    <property type="entry name" value="HSP20-like_chaperone"/>
</dbReference>
<dbReference type="SUPFAM" id="SSF49764">
    <property type="entry name" value="HSP20-like chaperones"/>
    <property type="match status" value="1"/>
</dbReference>
<keyword evidence="3" id="KW-1185">Reference proteome</keyword>
<reference evidence="2" key="4">
    <citation type="submission" date="2025-09" db="UniProtKB">
        <authorList>
            <consortium name="Ensembl"/>
        </authorList>
    </citation>
    <scope>IDENTIFICATION</scope>
</reference>
<reference evidence="3" key="2">
    <citation type="journal article" date="2014" name="Nat. Commun.">
        <title>The cavefish genome reveals candidate genes for eye loss.</title>
        <authorList>
            <person name="McGaugh S.E."/>
            <person name="Gross J.B."/>
            <person name="Aken B."/>
            <person name="Blin M."/>
            <person name="Borowsky R."/>
            <person name="Chalopin D."/>
            <person name="Hinaux H."/>
            <person name="Jeffery W.R."/>
            <person name="Keene A."/>
            <person name="Ma L."/>
            <person name="Minx P."/>
            <person name="Murphy D."/>
            <person name="O'Quin K.E."/>
            <person name="Retaux S."/>
            <person name="Rohner N."/>
            <person name="Searle S.M."/>
            <person name="Stahl B.A."/>
            <person name="Tabin C."/>
            <person name="Volff J.N."/>
            <person name="Yoshizawa M."/>
            <person name="Warren W.C."/>
        </authorList>
    </citation>
    <scope>NUCLEOTIDE SEQUENCE [LARGE SCALE GENOMIC DNA]</scope>
    <source>
        <strain evidence="3">female</strain>
    </source>
</reference>
<dbReference type="Gene3D" id="2.60.40.790">
    <property type="match status" value="1"/>
</dbReference>
<dbReference type="InterPro" id="IPR002068">
    <property type="entry name" value="A-crystallin/Hsp20_dom"/>
</dbReference>
<reference evidence="2" key="3">
    <citation type="submission" date="2025-08" db="UniProtKB">
        <authorList>
            <consortium name="Ensembl"/>
        </authorList>
    </citation>
    <scope>IDENTIFICATION</scope>
</reference>
<dbReference type="Pfam" id="PF00011">
    <property type="entry name" value="HSP20"/>
    <property type="match status" value="1"/>
</dbReference>
<organism evidence="2 3">
    <name type="scientific">Astyanax mexicanus</name>
    <name type="common">Blind cave fish</name>
    <name type="synonym">Astyanax fasciatus mexicanus</name>
    <dbReference type="NCBI Taxonomy" id="7994"/>
    <lineage>
        <taxon>Eukaryota</taxon>
        <taxon>Metazoa</taxon>
        <taxon>Chordata</taxon>
        <taxon>Craniata</taxon>
        <taxon>Vertebrata</taxon>
        <taxon>Euteleostomi</taxon>
        <taxon>Actinopterygii</taxon>
        <taxon>Neopterygii</taxon>
        <taxon>Teleostei</taxon>
        <taxon>Ostariophysi</taxon>
        <taxon>Characiformes</taxon>
        <taxon>Characoidei</taxon>
        <taxon>Acestrorhamphidae</taxon>
        <taxon>Acestrorhamphinae</taxon>
        <taxon>Astyanax</taxon>
    </lineage>
</organism>